<name>A0A1F7JHG7_9BACT</name>
<organism evidence="3 4">
    <name type="scientific">Candidatus Roizmanbacteria bacterium RIFCSPLOWO2_02_FULL_36_11</name>
    <dbReference type="NCBI Taxonomy" id="1802071"/>
    <lineage>
        <taxon>Bacteria</taxon>
        <taxon>Candidatus Roizmaniibacteriota</taxon>
    </lineage>
</organism>
<dbReference type="Proteomes" id="UP000177418">
    <property type="component" value="Unassembled WGS sequence"/>
</dbReference>
<proteinExistence type="predicted"/>
<accession>A0A1F7JHG7</accession>
<feature type="domain" description="Peptidase M56" evidence="2">
    <location>
        <begin position="50"/>
        <end position="246"/>
    </location>
</feature>
<dbReference type="EMBL" id="MGAV01000012">
    <property type="protein sequence ID" value="OGK55042.1"/>
    <property type="molecule type" value="Genomic_DNA"/>
</dbReference>
<reference evidence="3 4" key="1">
    <citation type="journal article" date="2016" name="Nat. Commun.">
        <title>Thousands of microbial genomes shed light on interconnected biogeochemical processes in an aquifer system.</title>
        <authorList>
            <person name="Anantharaman K."/>
            <person name="Brown C.T."/>
            <person name="Hug L.A."/>
            <person name="Sharon I."/>
            <person name="Castelle C.J."/>
            <person name="Probst A.J."/>
            <person name="Thomas B.C."/>
            <person name="Singh A."/>
            <person name="Wilkins M.J."/>
            <person name="Karaoz U."/>
            <person name="Brodie E.L."/>
            <person name="Williams K.H."/>
            <person name="Hubbard S.S."/>
            <person name="Banfield J.F."/>
        </authorList>
    </citation>
    <scope>NUCLEOTIDE SEQUENCE [LARGE SCALE GENOMIC DNA]</scope>
</reference>
<gene>
    <name evidence="3" type="ORF">A3H78_01025</name>
</gene>
<dbReference type="PANTHER" id="PTHR34978:SF3">
    <property type="entry name" value="SLR0241 PROTEIN"/>
    <property type="match status" value="1"/>
</dbReference>
<evidence type="ECO:0000313" key="3">
    <source>
        <dbReference type="EMBL" id="OGK55042.1"/>
    </source>
</evidence>
<evidence type="ECO:0000259" key="2">
    <source>
        <dbReference type="Pfam" id="PF05569"/>
    </source>
</evidence>
<comment type="caution">
    <text evidence="3">The sequence shown here is derived from an EMBL/GenBank/DDBJ whole genome shotgun (WGS) entry which is preliminary data.</text>
</comment>
<feature type="transmembrane region" description="Helical" evidence="1">
    <location>
        <begin position="263"/>
        <end position="284"/>
    </location>
</feature>
<dbReference type="Gene3D" id="3.30.2010.10">
    <property type="entry name" value="Metalloproteases ('zincins'), catalytic domain"/>
    <property type="match status" value="1"/>
</dbReference>
<protein>
    <recommendedName>
        <fullName evidence="2">Peptidase M56 domain-containing protein</fullName>
    </recommendedName>
</protein>
<dbReference type="PANTHER" id="PTHR34978">
    <property type="entry name" value="POSSIBLE SENSOR-TRANSDUCER PROTEIN BLAR"/>
    <property type="match status" value="1"/>
</dbReference>
<feature type="transmembrane region" description="Helical" evidence="1">
    <location>
        <begin position="61"/>
        <end position="88"/>
    </location>
</feature>
<evidence type="ECO:0000256" key="1">
    <source>
        <dbReference type="SAM" id="Phobius"/>
    </source>
</evidence>
<keyword evidence="1" id="KW-1133">Transmembrane helix</keyword>
<feature type="transmembrane region" description="Helical" evidence="1">
    <location>
        <begin position="12"/>
        <end position="31"/>
    </location>
</feature>
<dbReference type="InterPro" id="IPR052173">
    <property type="entry name" value="Beta-lactam_resp_regulator"/>
</dbReference>
<dbReference type="AlphaFoldDB" id="A0A1F7JHG7"/>
<dbReference type="Pfam" id="PF05569">
    <property type="entry name" value="Peptidase_M56"/>
    <property type="match status" value="1"/>
</dbReference>
<keyword evidence="1" id="KW-0812">Transmembrane</keyword>
<keyword evidence="1" id="KW-0472">Membrane</keyword>
<sequence length="323" mass="37306">MKKKINKYIIQIGLCFLLLSGLFSILVQKYAPFLLHKTIYYCQEIIKSINTNDFSQNSNTIFLVPVLFIIVLVAARLSITITQVFVIARKLNRQKITYHSLQLDKLIRKNRLTNKVKVIKDNQPFALCYGLFRPKIYLSTRLLNIMSPYELEVILKHEKHHLSHYDNLTIFFAHVIQSAFPIMPILYDLVKNFRIEREIAADTYASARGNRQHLAAVLKKLLRQPQPVFTYFPSLSGEDSLQARIESLFFKKQFISNYSLKNIALSFFSILILSGLIIIPVSAIEFHTNGQDAILACVNNQQCVTQCKQNLYYIQNMSPVPNK</sequence>
<dbReference type="InterPro" id="IPR008756">
    <property type="entry name" value="Peptidase_M56"/>
</dbReference>
<evidence type="ECO:0000313" key="4">
    <source>
        <dbReference type="Proteomes" id="UP000177418"/>
    </source>
</evidence>
<dbReference type="CDD" id="cd07326">
    <property type="entry name" value="M56_BlaR1_MecR1_like"/>
    <property type="match status" value="1"/>
</dbReference>